<dbReference type="OrthoDB" id="467142at2"/>
<organism evidence="1 2">
    <name type="scientific">Scytonema millei VB511283</name>
    <dbReference type="NCBI Taxonomy" id="1245923"/>
    <lineage>
        <taxon>Bacteria</taxon>
        <taxon>Bacillati</taxon>
        <taxon>Cyanobacteriota</taxon>
        <taxon>Cyanophyceae</taxon>
        <taxon>Nostocales</taxon>
        <taxon>Scytonemataceae</taxon>
        <taxon>Scytonema</taxon>
    </lineage>
</organism>
<dbReference type="RefSeq" id="WP_039716713.1">
    <property type="nucleotide sequence ID" value="NZ_JTJC03000002.1"/>
</dbReference>
<comment type="caution">
    <text evidence="1">The sequence shown here is derived from an EMBL/GenBank/DDBJ whole genome shotgun (WGS) entry which is preliminary data.</text>
</comment>
<evidence type="ECO:0000313" key="1">
    <source>
        <dbReference type="EMBL" id="NHC34762.1"/>
    </source>
</evidence>
<name>A0A9X5E414_9CYAN</name>
<reference evidence="1 2" key="1">
    <citation type="journal article" date="2015" name="Genome Announc.">
        <title>Draft Genome Sequence of the Terrestrial Cyanobacterium Scytonema millei VB511283, Isolated from Eastern India.</title>
        <authorList>
            <person name="Sen D."/>
            <person name="Chandrababunaidu M.M."/>
            <person name="Singh D."/>
            <person name="Sanghi N."/>
            <person name="Ghorai A."/>
            <person name="Mishra G.P."/>
            <person name="Madduluri M."/>
            <person name="Adhikary S.P."/>
            <person name="Tripathy S."/>
        </authorList>
    </citation>
    <scope>NUCLEOTIDE SEQUENCE [LARGE SCALE GENOMIC DNA]</scope>
    <source>
        <strain evidence="1 2">VB511283</strain>
    </source>
</reference>
<protein>
    <submittedName>
        <fullName evidence="1">DUF2281 domain-containing protein</fullName>
    </submittedName>
</protein>
<keyword evidence="2" id="KW-1185">Reference proteome</keyword>
<gene>
    <name evidence="1" type="ORF">QH73_0008830</name>
</gene>
<accession>A0A9X5E414</accession>
<dbReference type="Proteomes" id="UP000031532">
    <property type="component" value="Unassembled WGS sequence"/>
</dbReference>
<proteinExistence type="predicted"/>
<dbReference type="EMBL" id="JTJC03000002">
    <property type="protein sequence ID" value="NHC34762.1"/>
    <property type="molecule type" value="Genomic_DNA"/>
</dbReference>
<sequence length="87" mass="10151">MTVEQILLEKWRSLPPDKQQEVFDFVEFLSWRTSTSQHPISPEPKLDLGEKLKQIRTKIINSGAPLLTDEDIDREVAERRGGYQELE</sequence>
<dbReference type="AlphaFoldDB" id="A0A9X5E414"/>
<evidence type="ECO:0000313" key="2">
    <source>
        <dbReference type="Proteomes" id="UP000031532"/>
    </source>
</evidence>